<reference evidence="2 3" key="1">
    <citation type="submission" date="2020-02" db="EMBL/GenBank/DDBJ databases">
        <authorList>
            <person name="Sun Q."/>
        </authorList>
    </citation>
    <scope>NUCLEOTIDE SEQUENCE [LARGE SCALE GENOMIC DNA]</scope>
    <source>
        <strain evidence="2 3">CCBAU 03386</strain>
    </source>
</reference>
<feature type="region of interest" description="Disordered" evidence="1">
    <location>
        <begin position="73"/>
        <end position="98"/>
    </location>
</feature>
<dbReference type="Proteomes" id="UP000519972">
    <property type="component" value="Unassembled WGS sequence"/>
</dbReference>
<evidence type="ECO:0000313" key="2">
    <source>
        <dbReference type="EMBL" id="NNU35765.1"/>
    </source>
</evidence>
<proteinExistence type="predicted"/>
<keyword evidence="3" id="KW-1185">Reference proteome</keyword>
<name>A0A7Y3S360_9HYPH</name>
<evidence type="ECO:0000313" key="3">
    <source>
        <dbReference type="Proteomes" id="UP000519972"/>
    </source>
</evidence>
<dbReference type="EMBL" id="JABFCN010000008">
    <property type="protein sequence ID" value="NNU35765.1"/>
    <property type="molecule type" value="Genomic_DNA"/>
</dbReference>
<gene>
    <name evidence="2" type="ORF">G9X64_04540</name>
</gene>
<protein>
    <submittedName>
        <fullName evidence="2">Uncharacterized protein</fullName>
    </submittedName>
</protein>
<accession>A0A7Y3S360</accession>
<organism evidence="2 3">
    <name type="scientific">Rhizobium sophorae</name>
    <dbReference type="NCBI Taxonomy" id="1535242"/>
    <lineage>
        <taxon>Bacteria</taxon>
        <taxon>Pseudomonadati</taxon>
        <taxon>Pseudomonadota</taxon>
        <taxon>Alphaproteobacteria</taxon>
        <taxon>Hyphomicrobiales</taxon>
        <taxon>Rhizobiaceae</taxon>
        <taxon>Rhizobium/Agrobacterium group</taxon>
        <taxon>Rhizobium</taxon>
    </lineage>
</organism>
<sequence>MRRDGAISDDPRPFLKELYERIGSNRTLSFDLEHRYGTTVDLNLRASLSTHADRPPFLPSDAQLKMPSGDSLLPAHITGRPDDSGNSCRPDHTDFSEVGSSPRWVLNLVAWRSVAEMSQAQNIFLVGEFLRFDFNEGLNTPDPRGAIRGALRQATGITTTRWEITDPLRNLASDWLANPPHRPLIR</sequence>
<dbReference type="RefSeq" id="WP_168317740.1">
    <property type="nucleotide sequence ID" value="NZ_JABFCN010000008.1"/>
</dbReference>
<evidence type="ECO:0000256" key="1">
    <source>
        <dbReference type="SAM" id="MobiDB-lite"/>
    </source>
</evidence>
<dbReference type="AlphaFoldDB" id="A0A7Y3S360"/>
<comment type="caution">
    <text evidence="2">The sequence shown here is derived from an EMBL/GenBank/DDBJ whole genome shotgun (WGS) entry which is preliminary data.</text>
</comment>
<feature type="compositionally biased region" description="Basic and acidic residues" evidence="1">
    <location>
        <begin position="79"/>
        <end position="95"/>
    </location>
</feature>